<accession>A0A0C1DG85</accession>
<dbReference type="SUPFAM" id="SSF49899">
    <property type="entry name" value="Concanavalin A-like lectins/glucanases"/>
    <property type="match status" value="1"/>
</dbReference>
<evidence type="ECO:0008006" key="3">
    <source>
        <dbReference type="Google" id="ProtNLM"/>
    </source>
</evidence>
<dbReference type="EMBL" id="JSYN01000017">
    <property type="protein sequence ID" value="KIA92945.1"/>
    <property type="molecule type" value="Genomic_DNA"/>
</dbReference>
<evidence type="ECO:0000313" key="1">
    <source>
        <dbReference type="EMBL" id="KIA92945.1"/>
    </source>
</evidence>
<name>A0A0C1DG85_9SPHI</name>
<dbReference type="OrthoDB" id="9814380at2"/>
<dbReference type="RefSeq" id="WP_039477406.1">
    <property type="nucleotide sequence ID" value="NZ_JSYN01000017.1"/>
</dbReference>
<dbReference type="Gene3D" id="2.60.120.200">
    <property type="match status" value="1"/>
</dbReference>
<comment type="caution">
    <text evidence="1">The sequence shown here is derived from an EMBL/GenBank/DDBJ whole genome shotgun (WGS) entry which is preliminary data.</text>
</comment>
<dbReference type="Pfam" id="PF13385">
    <property type="entry name" value="Laminin_G_3"/>
    <property type="match status" value="1"/>
</dbReference>
<dbReference type="AlphaFoldDB" id="A0A0C1DG85"/>
<gene>
    <name evidence="1" type="ORF">OC25_14660</name>
</gene>
<dbReference type="InterPro" id="IPR013320">
    <property type="entry name" value="ConA-like_dom_sf"/>
</dbReference>
<organism evidence="1 2">
    <name type="scientific">Pedobacter kyungheensis</name>
    <dbReference type="NCBI Taxonomy" id="1069985"/>
    <lineage>
        <taxon>Bacteria</taxon>
        <taxon>Pseudomonadati</taxon>
        <taxon>Bacteroidota</taxon>
        <taxon>Sphingobacteriia</taxon>
        <taxon>Sphingobacteriales</taxon>
        <taxon>Sphingobacteriaceae</taxon>
        <taxon>Pedobacter</taxon>
    </lineage>
</organism>
<sequence>MKTKYFLLMAAVTLGLSSCQKEFDPASYAPPLNIGGYTSSKQIATSSLVAYWAFEGGYTDSISNTAGVNTGTSFAKGIKGQGLQGALNGYVVSNTPAAVQNLKSFTLTLWEKMPLNDKGIVGLVDVAKSSDFWGNLTFFFENGGDATTGKLVARTYTGVVNNGGDNFLKLTDPWNKWNQIAYTYDATTSTFKVYFNGSKIGEKTVANLGQLTFLDASKMVFGTVQFQTTPSLTTSTGKQDWASYLVGQLDEVRIYNKALTADEISALSKLEGRGK</sequence>
<dbReference type="PROSITE" id="PS51257">
    <property type="entry name" value="PROKAR_LIPOPROTEIN"/>
    <property type="match status" value="1"/>
</dbReference>
<keyword evidence="2" id="KW-1185">Reference proteome</keyword>
<dbReference type="GO" id="GO:0004553">
    <property type="term" value="F:hydrolase activity, hydrolyzing O-glycosyl compounds"/>
    <property type="evidence" value="ECO:0007669"/>
    <property type="project" value="UniProtKB-ARBA"/>
</dbReference>
<reference evidence="1 2" key="1">
    <citation type="submission" date="2014-10" db="EMBL/GenBank/DDBJ databases">
        <title>Pedobacter Kyungheensis.</title>
        <authorList>
            <person name="Anderson B.M."/>
            <person name="Newman J.D."/>
        </authorList>
    </citation>
    <scope>NUCLEOTIDE SEQUENCE [LARGE SCALE GENOMIC DNA]</scope>
    <source>
        <strain evidence="1 2">KACC 16221</strain>
    </source>
</reference>
<dbReference type="GO" id="GO:0005975">
    <property type="term" value="P:carbohydrate metabolic process"/>
    <property type="evidence" value="ECO:0007669"/>
    <property type="project" value="UniProtKB-ARBA"/>
</dbReference>
<protein>
    <recommendedName>
        <fullName evidence="3">LamG-like jellyroll fold domain-containing protein</fullName>
    </recommendedName>
</protein>
<dbReference type="Proteomes" id="UP000031246">
    <property type="component" value="Unassembled WGS sequence"/>
</dbReference>
<evidence type="ECO:0000313" key="2">
    <source>
        <dbReference type="Proteomes" id="UP000031246"/>
    </source>
</evidence>
<proteinExistence type="predicted"/>